<dbReference type="Pfam" id="PF02769">
    <property type="entry name" value="AIRS_C"/>
    <property type="match status" value="1"/>
</dbReference>
<dbReference type="GO" id="GO:0051604">
    <property type="term" value="P:protein maturation"/>
    <property type="evidence" value="ECO:0007669"/>
    <property type="project" value="TreeGrafter"/>
</dbReference>
<reference evidence="4 5" key="1">
    <citation type="journal article" date="2015" name="Microbiome">
        <title>Genomic resolution of linkages in carbon, nitrogen, and sulfur cycling among widespread estuary sediment bacteria.</title>
        <authorList>
            <person name="Baker B.J."/>
            <person name="Lazar C.S."/>
            <person name="Teske A.P."/>
            <person name="Dick G.J."/>
        </authorList>
    </citation>
    <scope>NUCLEOTIDE SEQUENCE [LARGE SCALE GENOMIC DNA]</scope>
    <source>
        <strain evidence="4">SM1_40</strain>
    </source>
</reference>
<dbReference type="InterPro" id="IPR036921">
    <property type="entry name" value="PurM-like_N_sf"/>
</dbReference>
<feature type="domain" description="PurM-like N-terminal" evidence="2">
    <location>
        <begin position="37"/>
        <end position="143"/>
    </location>
</feature>
<dbReference type="Proteomes" id="UP000051035">
    <property type="component" value="Unassembled WGS sequence"/>
</dbReference>
<gene>
    <name evidence="4" type="ORF">AMJ71_01420</name>
</gene>
<name>A0A0S8JQ06_UNCT6</name>
<comment type="similarity">
    <text evidence="1">Belongs to the HypE family.</text>
</comment>
<dbReference type="PIRSF" id="PIRSF005644">
    <property type="entry name" value="Hdrgns_mtr_HypE"/>
    <property type="match status" value="1"/>
</dbReference>
<organism evidence="4 5">
    <name type="scientific">candidate division TA06 bacterium SM1_40</name>
    <dbReference type="NCBI Taxonomy" id="1703773"/>
    <lineage>
        <taxon>Bacteria</taxon>
        <taxon>Bacteria division TA06</taxon>
    </lineage>
</organism>
<feature type="domain" description="PurM-like C-terminal" evidence="3">
    <location>
        <begin position="156"/>
        <end position="312"/>
    </location>
</feature>
<dbReference type="SUPFAM" id="SSF55326">
    <property type="entry name" value="PurM N-terminal domain-like"/>
    <property type="match status" value="1"/>
</dbReference>
<accession>A0A0S8JQ06</accession>
<dbReference type="InterPro" id="IPR011854">
    <property type="entry name" value="HypE"/>
</dbReference>
<evidence type="ECO:0000313" key="4">
    <source>
        <dbReference type="EMBL" id="KPL10885.1"/>
    </source>
</evidence>
<dbReference type="EMBL" id="LJVA01000009">
    <property type="protein sequence ID" value="KPL10885.1"/>
    <property type="molecule type" value="Genomic_DNA"/>
</dbReference>
<dbReference type="PANTHER" id="PTHR30303:SF4">
    <property type="entry name" value="HYDROGENASE EXPRESSION_FORMATION PROTEIN HYPE"/>
    <property type="match status" value="1"/>
</dbReference>
<dbReference type="CDD" id="cd06061">
    <property type="entry name" value="PurM-like1"/>
    <property type="match status" value="1"/>
</dbReference>
<protein>
    <recommendedName>
        <fullName evidence="6">Hydrogenase expression/formation protein</fullName>
    </recommendedName>
</protein>
<dbReference type="InterPro" id="IPR010918">
    <property type="entry name" value="PurM-like_C_dom"/>
</dbReference>
<dbReference type="PANTHER" id="PTHR30303">
    <property type="entry name" value="HYDROGENASE ISOENZYMES FORMATION PROTEIN HYPE"/>
    <property type="match status" value="1"/>
</dbReference>
<dbReference type="InterPro" id="IPR016188">
    <property type="entry name" value="PurM-like_N"/>
</dbReference>
<sequence length="344" mass="36054">MIADPLPVGKLDRTMLSDLLAKYSRPDKRLLVGPKVGEDAAVLGPSPGCEVIATDPITFASDRIGWYVVHINANDIAVMGGRPRYLLLTLLLPQGRTSAADVEGIFAAVADACRELDITLAGGHTEITYGLERTIAVGQMIGEVGRDRIVTSSGARPGDTILLTKGIAIEGTAIIAREKREELIDSRGEGVVESAVSLLDTPGISVVREALIACDTALPSAMHDPTEGGLATGLLELATASEVGLAIDEEAIPVLPECRAVCETFDLNPLGLIASGALLVTAAPEKANAIASAFDREGIVYARIGTIEERGHGLTISSADSTRPLDRFDVDEVARLFARGSGPQ</sequence>
<dbReference type="Pfam" id="PF00586">
    <property type="entry name" value="AIRS"/>
    <property type="match status" value="1"/>
</dbReference>
<comment type="caution">
    <text evidence="4">The sequence shown here is derived from an EMBL/GenBank/DDBJ whole genome shotgun (WGS) entry which is preliminary data.</text>
</comment>
<proteinExistence type="inferred from homology"/>
<dbReference type="Gene3D" id="3.30.1330.10">
    <property type="entry name" value="PurM-like, N-terminal domain"/>
    <property type="match status" value="1"/>
</dbReference>
<dbReference type="AlphaFoldDB" id="A0A0S8JQ06"/>
<evidence type="ECO:0008006" key="6">
    <source>
        <dbReference type="Google" id="ProtNLM"/>
    </source>
</evidence>
<evidence type="ECO:0000259" key="3">
    <source>
        <dbReference type="Pfam" id="PF02769"/>
    </source>
</evidence>
<evidence type="ECO:0000256" key="1">
    <source>
        <dbReference type="ARBA" id="ARBA00006243"/>
    </source>
</evidence>
<dbReference type="PATRIC" id="fig|1703773.3.peg.2164"/>
<evidence type="ECO:0000313" key="5">
    <source>
        <dbReference type="Proteomes" id="UP000051035"/>
    </source>
</evidence>
<dbReference type="SUPFAM" id="SSF56042">
    <property type="entry name" value="PurM C-terminal domain-like"/>
    <property type="match status" value="1"/>
</dbReference>
<dbReference type="Gene3D" id="3.90.650.10">
    <property type="entry name" value="PurM-like C-terminal domain"/>
    <property type="match status" value="1"/>
</dbReference>
<dbReference type="InterPro" id="IPR036676">
    <property type="entry name" value="PurM-like_C_sf"/>
</dbReference>
<evidence type="ECO:0000259" key="2">
    <source>
        <dbReference type="Pfam" id="PF00586"/>
    </source>
</evidence>